<reference evidence="3 4" key="1">
    <citation type="journal article" date="2019" name="Nat. Ecol. Evol.">
        <title>Megaphylogeny resolves global patterns of mushroom evolution.</title>
        <authorList>
            <person name="Varga T."/>
            <person name="Krizsan K."/>
            <person name="Foldi C."/>
            <person name="Dima B."/>
            <person name="Sanchez-Garcia M."/>
            <person name="Sanchez-Ramirez S."/>
            <person name="Szollosi G.J."/>
            <person name="Szarkandi J.G."/>
            <person name="Papp V."/>
            <person name="Albert L."/>
            <person name="Andreopoulos W."/>
            <person name="Angelini C."/>
            <person name="Antonin V."/>
            <person name="Barry K.W."/>
            <person name="Bougher N.L."/>
            <person name="Buchanan P."/>
            <person name="Buyck B."/>
            <person name="Bense V."/>
            <person name="Catcheside P."/>
            <person name="Chovatia M."/>
            <person name="Cooper J."/>
            <person name="Damon W."/>
            <person name="Desjardin D."/>
            <person name="Finy P."/>
            <person name="Geml J."/>
            <person name="Haridas S."/>
            <person name="Hughes K."/>
            <person name="Justo A."/>
            <person name="Karasinski D."/>
            <person name="Kautmanova I."/>
            <person name="Kiss B."/>
            <person name="Kocsube S."/>
            <person name="Kotiranta H."/>
            <person name="LaButti K.M."/>
            <person name="Lechner B.E."/>
            <person name="Liimatainen K."/>
            <person name="Lipzen A."/>
            <person name="Lukacs Z."/>
            <person name="Mihaltcheva S."/>
            <person name="Morgado L.N."/>
            <person name="Niskanen T."/>
            <person name="Noordeloos M.E."/>
            <person name="Ohm R.A."/>
            <person name="Ortiz-Santana B."/>
            <person name="Ovrebo C."/>
            <person name="Racz N."/>
            <person name="Riley R."/>
            <person name="Savchenko A."/>
            <person name="Shiryaev A."/>
            <person name="Soop K."/>
            <person name="Spirin V."/>
            <person name="Szebenyi C."/>
            <person name="Tomsovsky M."/>
            <person name="Tulloss R.E."/>
            <person name="Uehling J."/>
            <person name="Grigoriev I.V."/>
            <person name="Vagvolgyi C."/>
            <person name="Papp T."/>
            <person name="Martin F.M."/>
            <person name="Miettinen O."/>
            <person name="Hibbett D.S."/>
            <person name="Nagy L.G."/>
        </authorList>
    </citation>
    <scope>NUCLEOTIDE SEQUENCE [LARGE SCALE GENOMIC DNA]</scope>
    <source>
        <strain evidence="3 4">FP101781</strain>
    </source>
</reference>
<keyword evidence="2" id="KW-0732">Signal</keyword>
<name>A0A4Y7SQM2_COPMI</name>
<feature type="chain" id="PRO_5021458166" evidence="2">
    <location>
        <begin position="16"/>
        <end position="128"/>
    </location>
</feature>
<proteinExistence type="predicted"/>
<dbReference type="EMBL" id="QPFP01000070">
    <property type="protein sequence ID" value="TEB24156.1"/>
    <property type="molecule type" value="Genomic_DNA"/>
</dbReference>
<evidence type="ECO:0000256" key="1">
    <source>
        <dbReference type="SAM" id="Coils"/>
    </source>
</evidence>
<evidence type="ECO:0000313" key="4">
    <source>
        <dbReference type="Proteomes" id="UP000298030"/>
    </source>
</evidence>
<organism evidence="3 4">
    <name type="scientific">Coprinellus micaceus</name>
    <name type="common">Glistening ink-cap mushroom</name>
    <name type="synonym">Coprinus micaceus</name>
    <dbReference type="NCBI Taxonomy" id="71717"/>
    <lineage>
        <taxon>Eukaryota</taxon>
        <taxon>Fungi</taxon>
        <taxon>Dikarya</taxon>
        <taxon>Basidiomycota</taxon>
        <taxon>Agaricomycotina</taxon>
        <taxon>Agaricomycetes</taxon>
        <taxon>Agaricomycetidae</taxon>
        <taxon>Agaricales</taxon>
        <taxon>Agaricineae</taxon>
        <taxon>Psathyrellaceae</taxon>
        <taxon>Coprinellus</taxon>
    </lineage>
</organism>
<protein>
    <submittedName>
        <fullName evidence="3">Uncharacterized protein</fullName>
    </submittedName>
</protein>
<gene>
    <name evidence="3" type="ORF">FA13DRAFT_1739507</name>
</gene>
<feature type="coiled-coil region" evidence="1">
    <location>
        <begin position="72"/>
        <end position="106"/>
    </location>
</feature>
<comment type="caution">
    <text evidence="3">The sequence shown here is derived from an EMBL/GenBank/DDBJ whole genome shotgun (WGS) entry which is preliminary data.</text>
</comment>
<keyword evidence="1" id="KW-0175">Coiled coil</keyword>
<evidence type="ECO:0000313" key="3">
    <source>
        <dbReference type="EMBL" id="TEB24156.1"/>
    </source>
</evidence>
<accession>A0A4Y7SQM2</accession>
<evidence type="ECO:0000256" key="2">
    <source>
        <dbReference type="SAM" id="SignalP"/>
    </source>
</evidence>
<feature type="signal peptide" evidence="2">
    <location>
        <begin position="1"/>
        <end position="15"/>
    </location>
</feature>
<dbReference type="Proteomes" id="UP000298030">
    <property type="component" value="Unassembled WGS sequence"/>
</dbReference>
<sequence length="128" mass="15214">MIFEILLAIFTAVLIDQLKQFIRENTRVSNYLVQSQEALLRSSLLENTIIRRNLVSNTETATHLLEAQKSTRTSYQTELNTLKELLETQNDQLRVYRTQLNSLEQLTRIRRRTARRNWEITRKPLVRL</sequence>
<keyword evidence="4" id="KW-1185">Reference proteome</keyword>
<dbReference type="AlphaFoldDB" id="A0A4Y7SQM2"/>